<dbReference type="Pfam" id="PF13307">
    <property type="entry name" value="Helicase_C_2"/>
    <property type="match status" value="1"/>
</dbReference>
<dbReference type="InterPro" id="IPR006555">
    <property type="entry name" value="ATP-dep_Helicase_C"/>
</dbReference>
<reference evidence="2 3" key="1">
    <citation type="submission" date="2019-09" db="EMBL/GenBank/DDBJ databases">
        <title>NBRP : Genome information of microbial organism related human and environment.</title>
        <authorList>
            <person name="Hattori M."/>
            <person name="Oshima K."/>
            <person name="Inaba H."/>
            <person name="Suda W."/>
            <person name="Sakamoto M."/>
            <person name="Iino T."/>
            <person name="Kitahara M."/>
            <person name="Oshida Y."/>
            <person name="Iida T."/>
            <person name="Kudo T."/>
            <person name="Itoh T."/>
            <person name="Ohkuma M."/>
        </authorList>
    </citation>
    <scope>NUCLEOTIDE SEQUENCE [LARGE SCALE GENOMIC DNA]</scope>
    <source>
        <strain evidence="2 3">Q-1</strain>
    </source>
</reference>
<keyword evidence="2" id="KW-0547">Nucleotide-binding</keyword>
<dbReference type="Proteomes" id="UP000324996">
    <property type="component" value="Unassembled WGS sequence"/>
</dbReference>
<keyword evidence="3" id="KW-1185">Reference proteome</keyword>
<keyword evidence="2" id="KW-0378">Hydrolase</keyword>
<proteinExistence type="predicted"/>
<dbReference type="SUPFAM" id="SSF52540">
    <property type="entry name" value="P-loop containing nucleoside triphosphate hydrolases"/>
    <property type="match status" value="1"/>
</dbReference>
<dbReference type="SMART" id="SM00487">
    <property type="entry name" value="DEXDc"/>
    <property type="match status" value="1"/>
</dbReference>
<protein>
    <submittedName>
        <fullName evidence="2">DEAD/DEAH box helicase</fullName>
    </submittedName>
</protein>
<feature type="domain" description="Helicase ATP-binding" evidence="1">
    <location>
        <begin position="46"/>
        <end position="306"/>
    </location>
</feature>
<dbReference type="GO" id="GO:0005524">
    <property type="term" value="F:ATP binding"/>
    <property type="evidence" value="ECO:0007669"/>
    <property type="project" value="InterPro"/>
</dbReference>
<dbReference type="Gene3D" id="3.40.50.300">
    <property type="entry name" value="P-loop containing nucleotide triphosphate hydrolases"/>
    <property type="match status" value="2"/>
</dbReference>
<dbReference type="GO" id="GO:0006139">
    <property type="term" value="P:nucleobase-containing compound metabolic process"/>
    <property type="evidence" value="ECO:0007669"/>
    <property type="project" value="InterPro"/>
</dbReference>
<dbReference type="InterPro" id="IPR027417">
    <property type="entry name" value="P-loop_NTPase"/>
</dbReference>
<evidence type="ECO:0000313" key="2">
    <source>
        <dbReference type="EMBL" id="GER05202.1"/>
    </source>
</evidence>
<sequence>MPIDFDDLLDDDDSIVIDPRDIFLTLDRDKAFAFPRDIQTEVMKDWFGQRGQPDTVIKLNVGSGKTLVGLLLLQSSLNEEISPAVYIAPDKQLVDQVLAEAEALGIEVTDDPHDTDFQSGDRILVTTIHRLFNGKSVFGVGAEGVKIKLGAVVIDDAHACIATVTEQFRIELPNTHAAYQEILKTVEPDLRRQSHARFLDVNSGDPRAMMEVPYWAWIKAQEEIMQALHGHKNDDELKFSYPLLRDILPLCRCVISGQKMEIEPDCPPTDLVRSFSRAKRRIYMTATLADDSVLVTHFGADPEKLSDPIVPTSSQSMGERMILMPQELNPEITLKEIKALLIDLAEKENVVVIVPSKNAAKDWEDVADQTLMASNVVAGVEKLRDGHVGLTVLVNRYDGIDLPHDACRVLVIYNLPEVASFSDLTDMAVLSDSQSGLRRQMQRVEQGMGRGVRSNDDYCVVLLAGSKLTRRVKSPDGLKLLTPATQAQLDLSKKIAKQLDGVDIKGIAGVIDQCLKRDPSWVKVSKKTLLKAQAKTGLVLDKASVAVRLAFDTARSGDYKAAADLLSAAANAAQDDDEKAWLMSKLAAMQHHLNPAASQKTLLAAHRLNPNVLRPIEGIAYQKLAAQKGAQAAEVQSYHQERFLEAADRILEVNQLTDDLRFQSVTPDKFEAAIDAVARFIGLHSQRPEKQFNDEGPDNLWALPDGSFLVIECKNNATSEKGISKTDLGQLDQAMSWFFGKYTKAATGTPVIIHPLRTLGDGASEVEGMRIMTENGLKKLRKALADFAKSLGDPDILNSQKQINELLATHGFNGVEFLKRYTTTVK</sequence>
<dbReference type="InterPro" id="IPR011545">
    <property type="entry name" value="DEAD/DEAH_box_helicase_dom"/>
</dbReference>
<comment type="caution">
    <text evidence="2">The sequence shown here is derived from an EMBL/GenBank/DDBJ whole genome shotgun (WGS) entry which is preliminary data.</text>
</comment>
<organism evidence="2 3">
    <name type="scientific">Iodidimonas nitroreducens</name>
    <dbReference type="NCBI Taxonomy" id="1236968"/>
    <lineage>
        <taxon>Bacteria</taxon>
        <taxon>Pseudomonadati</taxon>
        <taxon>Pseudomonadota</taxon>
        <taxon>Alphaproteobacteria</taxon>
        <taxon>Iodidimonadales</taxon>
        <taxon>Iodidimonadaceae</taxon>
        <taxon>Iodidimonas</taxon>
    </lineage>
</organism>
<dbReference type="GO" id="GO:0003676">
    <property type="term" value="F:nucleic acid binding"/>
    <property type="evidence" value="ECO:0007669"/>
    <property type="project" value="InterPro"/>
</dbReference>
<dbReference type="Pfam" id="PF00270">
    <property type="entry name" value="DEAD"/>
    <property type="match status" value="1"/>
</dbReference>
<dbReference type="EMBL" id="BKCN01000019">
    <property type="protein sequence ID" value="GER05202.1"/>
    <property type="molecule type" value="Genomic_DNA"/>
</dbReference>
<dbReference type="SMART" id="SM00491">
    <property type="entry name" value="HELICc2"/>
    <property type="match status" value="1"/>
</dbReference>
<dbReference type="GO" id="GO:0004386">
    <property type="term" value="F:helicase activity"/>
    <property type="evidence" value="ECO:0007669"/>
    <property type="project" value="UniProtKB-KW"/>
</dbReference>
<accession>A0A5A7NAE0</accession>
<evidence type="ECO:0000259" key="1">
    <source>
        <dbReference type="PROSITE" id="PS51192"/>
    </source>
</evidence>
<evidence type="ECO:0000313" key="3">
    <source>
        <dbReference type="Proteomes" id="UP000324996"/>
    </source>
</evidence>
<keyword evidence="2" id="KW-0067">ATP-binding</keyword>
<name>A0A5A7NAE0_9PROT</name>
<dbReference type="AlphaFoldDB" id="A0A5A7NAE0"/>
<gene>
    <name evidence="2" type="ORF">JCM17846_28840</name>
</gene>
<dbReference type="GO" id="GO:0016818">
    <property type="term" value="F:hydrolase activity, acting on acid anhydrides, in phosphorus-containing anhydrides"/>
    <property type="evidence" value="ECO:0007669"/>
    <property type="project" value="InterPro"/>
</dbReference>
<keyword evidence="2" id="KW-0347">Helicase</keyword>
<dbReference type="PROSITE" id="PS51192">
    <property type="entry name" value="HELICASE_ATP_BIND_1"/>
    <property type="match status" value="1"/>
</dbReference>
<dbReference type="InterPro" id="IPR014001">
    <property type="entry name" value="Helicase_ATP-bd"/>
</dbReference>